<dbReference type="Proteomes" id="UP000266723">
    <property type="component" value="Unassembled WGS sequence"/>
</dbReference>
<evidence type="ECO:0000256" key="1">
    <source>
        <dbReference type="SAM" id="MobiDB-lite"/>
    </source>
</evidence>
<dbReference type="EMBL" id="QGKV02000297">
    <property type="protein sequence ID" value="KAF3608820.1"/>
    <property type="molecule type" value="Genomic_DNA"/>
</dbReference>
<comment type="caution">
    <text evidence="3">The sequence shown here is derived from an EMBL/GenBank/DDBJ whole genome shotgun (WGS) entry which is preliminary data.</text>
</comment>
<gene>
    <name evidence="3" type="ORF">DY000_02051168</name>
</gene>
<feature type="compositionally biased region" description="Basic and acidic residues" evidence="1">
    <location>
        <begin position="185"/>
        <end position="195"/>
    </location>
</feature>
<accession>A0ABQ7EZV4</accession>
<evidence type="ECO:0000313" key="4">
    <source>
        <dbReference type="Proteomes" id="UP000266723"/>
    </source>
</evidence>
<proteinExistence type="predicted"/>
<reference evidence="3 4" key="1">
    <citation type="journal article" date="2020" name="BMC Genomics">
        <title>Intraspecific diversification of the crop wild relative Brassica cretica Lam. using demographic model selection.</title>
        <authorList>
            <person name="Kioukis A."/>
            <person name="Michalopoulou V.A."/>
            <person name="Briers L."/>
            <person name="Pirintsos S."/>
            <person name="Studholme D.J."/>
            <person name="Pavlidis P."/>
            <person name="Sarris P.F."/>
        </authorList>
    </citation>
    <scope>NUCLEOTIDE SEQUENCE [LARGE SCALE GENOMIC DNA]</scope>
    <source>
        <strain evidence="4">cv. PFS-1207/04</strain>
    </source>
</reference>
<feature type="domain" description="DUF7699" evidence="2">
    <location>
        <begin position="49"/>
        <end position="92"/>
    </location>
</feature>
<protein>
    <recommendedName>
        <fullName evidence="2">DUF7699 domain-containing protein</fullName>
    </recommendedName>
</protein>
<evidence type="ECO:0000259" key="2">
    <source>
        <dbReference type="Pfam" id="PF24766"/>
    </source>
</evidence>
<sequence length="250" mass="28292">MQSIPEKAWSQILFGTKPVYIERILEHWRIKDGNGVSLYPISSFPINRTGDTVLFTQKVKGSGEIMGRRTVAGQVVKESYGTAKQQHTYTVNDRVKVLSEKHSRGATAARKVMRERKIKLGYIYGRLQKPDHVKKAGLSSKDERKNENQTQRSRQDNHSLVASQGGHKNPTQSKAQAVQPPLQSRKNEQEADKVNLRSGSHVDLNLKTQHDLIVRKEDSWRLTLSTTSYVYQASAYIYLSKILGIYQASA</sequence>
<keyword evidence="4" id="KW-1185">Reference proteome</keyword>
<feature type="compositionally biased region" description="Polar residues" evidence="1">
    <location>
        <begin position="169"/>
        <end position="184"/>
    </location>
</feature>
<dbReference type="InterPro" id="IPR056116">
    <property type="entry name" value="DUF7699"/>
</dbReference>
<name>A0ABQ7EZV4_BRACR</name>
<feature type="compositionally biased region" description="Basic and acidic residues" evidence="1">
    <location>
        <begin position="131"/>
        <end position="157"/>
    </location>
</feature>
<organism evidence="3 4">
    <name type="scientific">Brassica cretica</name>
    <name type="common">Mustard</name>
    <dbReference type="NCBI Taxonomy" id="69181"/>
    <lineage>
        <taxon>Eukaryota</taxon>
        <taxon>Viridiplantae</taxon>
        <taxon>Streptophyta</taxon>
        <taxon>Embryophyta</taxon>
        <taxon>Tracheophyta</taxon>
        <taxon>Spermatophyta</taxon>
        <taxon>Magnoliopsida</taxon>
        <taxon>eudicotyledons</taxon>
        <taxon>Gunneridae</taxon>
        <taxon>Pentapetalae</taxon>
        <taxon>rosids</taxon>
        <taxon>malvids</taxon>
        <taxon>Brassicales</taxon>
        <taxon>Brassicaceae</taxon>
        <taxon>Brassiceae</taxon>
        <taxon>Brassica</taxon>
    </lineage>
</organism>
<dbReference type="Pfam" id="PF24766">
    <property type="entry name" value="DUF7699"/>
    <property type="match status" value="1"/>
</dbReference>
<evidence type="ECO:0000313" key="3">
    <source>
        <dbReference type="EMBL" id="KAF3608820.1"/>
    </source>
</evidence>
<dbReference type="PANTHER" id="PTHR35323:SF2">
    <property type="entry name" value="SAP DOMAIN-CONTAINING PROTEIN"/>
    <property type="match status" value="1"/>
</dbReference>
<feature type="region of interest" description="Disordered" evidence="1">
    <location>
        <begin position="131"/>
        <end position="197"/>
    </location>
</feature>
<dbReference type="PANTHER" id="PTHR35323">
    <property type="entry name" value="SAP DOMAIN-CONTAINING PROTEIN"/>
    <property type="match status" value="1"/>
</dbReference>